<dbReference type="EMBL" id="CM000782">
    <property type="protein sequence ID" value="AQK83075.1"/>
    <property type="molecule type" value="Genomic_DNA"/>
</dbReference>
<dbReference type="Gene3D" id="3.30.200.20">
    <property type="entry name" value="Phosphorylase Kinase, domain 1"/>
    <property type="match status" value="1"/>
</dbReference>
<dbReference type="AlphaFoldDB" id="A0A1D6LUS9"/>
<proteinExistence type="predicted"/>
<dbReference type="SMR" id="A0A1D6LUS9"/>
<protein>
    <submittedName>
        <fullName evidence="1">Uncharacterized protein</fullName>
    </submittedName>
</protein>
<dbReference type="InParanoid" id="A0A1D6LUS9"/>
<sequence length="33" mass="3709">MDKGGHVAVKILDKAKVHKNKLAEQIRREISVP</sequence>
<name>A0A1D6LUS9_MAIZE</name>
<organism evidence="1">
    <name type="scientific">Zea mays</name>
    <name type="common">Maize</name>
    <dbReference type="NCBI Taxonomy" id="4577"/>
    <lineage>
        <taxon>Eukaryota</taxon>
        <taxon>Viridiplantae</taxon>
        <taxon>Streptophyta</taxon>
        <taxon>Embryophyta</taxon>
        <taxon>Tracheophyta</taxon>
        <taxon>Spermatophyta</taxon>
        <taxon>Magnoliopsida</taxon>
        <taxon>Liliopsida</taxon>
        <taxon>Poales</taxon>
        <taxon>Poaceae</taxon>
        <taxon>PACMAD clade</taxon>
        <taxon>Panicoideae</taxon>
        <taxon>Andropogonodae</taxon>
        <taxon>Andropogoneae</taxon>
        <taxon>Tripsacinae</taxon>
        <taxon>Zea</taxon>
    </lineage>
</organism>
<dbReference type="PaxDb" id="4577-GRMZM2G166091_P01"/>
<evidence type="ECO:0000313" key="1">
    <source>
        <dbReference type="EMBL" id="AQK83075.1"/>
    </source>
</evidence>
<gene>
    <name evidence="1" type="ORF">ZEAMMB73_Zm00001d037127</name>
</gene>
<reference evidence="1" key="1">
    <citation type="submission" date="2015-12" db="EMBL/GenBank/DDBJ databases">
        <title>Update maize B73 reference genome by single molecule sequencing technologies.</title>
        <authorList>
            <consortium name="Maize Genome Sequencing Project"/>
            <person name="Ware D."/>
        </authorList>
    </citation>
    <scope>NUCLEOTIDE SEQUENCE</scope>
    <source>
        <tissue evidence="1">Seedling</tissue>
    </source>
</reference>
<accession>A0A1D6LUS9</accession>